<dbReference type="PANTHER" id="PTHR44688">
    <property type="entry name" value="DNA-BINDING TRANSCRIPTIONAL ACTIVATOR DEVR_DOSR"/>
    <property type="match status" value="1"/>
</dbReference>
<dbReference type="SUPFAM" id="SSF48452">
    <property type="entry name" value="TPR-like"/>
    <property type="match status" value="1"/>
</dbReference>
<dbReference type="GO" id="GO:0003677">
    <property type="term" value="F:DNA binding"/>
    <property type="evidence" value="ECO:0007669"/>
    <property type="project" value="UniProtKB-KW"/>
</dbReference>
<dbReference type="CDD" id="cd06170">
    <property type="entry name" value="LuxR_C_like"/>
    <property type="match status" value="1"/>
</dbReference>
<dbReference type="AlphaFoldDB" id="A0A7X6A3X3"/>
<keyword evidence="3" id="KW-0804">Transcription</keyword>
<dbReference type="InterPro" id="IPR000792">
    <property type="entry name" value="Tscrpt_reg_LuxR_C"/>
</dbReference>
<dbReference type="RefSeq" id="WP_167213492.1">
    <property type="nucleotide sequence ID" value="NZ_JAASRO010000001.1"/>
</dbReference>
<proteinExistence type="predicted"/>
<dbReference type="EMBL" id="JAASRO010000001">
    <property type="protein sequence ID" value="NIK60363.1"/>
    <property type="molecule type" value="Genomic_DNA"/>
</dbReference>
<name>A0A7X6A3X3_9ACTN</name>
<dbReference type="Gene3D" id="1.10.10.10">
    <property type="entry name" value="Winged helix-like DNA-binding domain superfamily/Winged helix DNA-binding domain"/>
    <property type="match status" value="1"/>
</dbReference>
<dbReference type="Proteomes" id="UP000555407">
    <property type="component" value="Unassembled WGS sequence"/>
</dbReference>
<evidence type="ECO:0000259" key="4">
    <source>
        <dbReference type="PROSITE" id="PS50043"/>
    </source>
</evidence>
<evidence type="ECO:0000313" key="5">
    <source>
        <dbReference type="EMBL" id="NIK60363.1"/>
    </source>
</evidence>
<dbReference type="Gene3D" id="1.25.40.10">
    <property type="entry name" value="Tetratricopeptide repeat domain"/>
    <property type="match status" value="1"/>
</dbReference>
<evidence type="ECO:0000256" key="3">
    <source>
        <dbReference type="ARBA" id="ARBA00023163"/>
    </source>
</evidence>
<dbReference type="GO" id="GO:0006355">
    <property type="term" value="P:regulation of DNA-templated transcription"/>
    <property type="evidence" value="ECO:0007669"/>
    <property type="project" value="InterPro"/>
</dbReference>
<dbReference type="PANTHER" id="PTHR44688:SF16">
    <property type="entry name" value="DNA-BINDING TRANSCRIPTIONAL ACTIVATOR DEVR_DOSR"/>
    <property type="match status" value="1"/>
</dbReference>
<dbReference type="InterPro" id="IPR036388">
    <property type="entry name" value="WH-like_DNA-bd_sf"/>
</dbReference>
<dbReference type="PRINTS" id="PR00038">
    <property type="entry name" value="HTHLUXR"/>
</dbReference>
<sequence length="625" mass="66242">MSNTRLDQLLAAAAVVGERVRLDVLQQVVAMPPSDFLAAVDTLVRAGALIVPPDSGEAWFASESVRRDAEAHLPLGGRADLHRRTAEALDPTADAAEIMRHWSAAVATTADPLDRARLQLQLAVAAVRAGDLSAAHAAVQAAVVTARRSRATELLAEAAVTLEPIGQSEWDGDIHQWCTEALAAPGLAPRAAVHVLARQTQAAVYLARWPEAVATSSDALAQAEALDDADLLVEALTARQLATSGPDDVDELAAAAARMIDLGTSTGRAEVELRGRLWRIDALWYCGDLAAIGAETGRLASCADRVDGPHGRWHVLVTQASLALARAEFEEAEALLGDAFDRFRRIGHPAVHGAEVMFRVLRGHHLGHTEDLLGPALWRFGTDSRWDLFAHLCRAFVLVDAGRLDEAAAHYHRCGGPGSWQAPRAGELLLNAVAARVAAALGAVDDVRVVRARLEPHRGRYVVGGGGGTNFLGPVELALGVCAGALGEWDAAASDLHEAIALCRSIGAPGFAVEAACLLTEVYELSGESAQARTTAAEALPLAKALGMTPWLARLERPDDPLSPREREVARLVAAGLSNRGIAAALVISERTAQNHVQHILGKLGFVNRAQVAAWAAQRSTQHRE</sequence>
<keyword evidence="1" id="KW-0805">Transcription regulation</keyword>
<comment type="caution">
    <text evidence="5">The sequence shown here is derived from an EMBL/GenBank/DDBJ whole genome shotgun (WGS) entry which is preliminary data.</text>
</comment>
<dbReference type="Pfam" id="PF00196">
    <property type="entry name" value="GerE"/>
    <property type="match status" value="1"/>
</dbReference>
<dbReference type="PROSITE" id="PS50043">
    <property type="entry name" value="HTH_LUXR_2"/>
    <property type="match status" value="1"/>
</dbReference>
<feature type="domain" description="HTH luxR-type" evidence="4">
    <location>
        <begin position="555"/>
        <end position="620"/>
    </location>
</feature>
<keyword evidence="2 5" id="KW-0238">DNA-binding</keyword>
<dbReference type="SUPFAM" id="SSF46894">
    <property type="entry name" value="C-terminal effector domain of the bipartite response regulators"/>
    <property type="match status" value="1"/>
</dbReference>
<dbReference type="InterPro" id="IPR011990">
    <property type="entry name" value="TPR-like_helical_dom_sf"/>
</dbReference>
<dbReference type="InterPro" id="IPR016032">
    <property type="entry name" value="Sig_transdc_resp-reg_C-effctor"/>
</dbReference>
<evidence type="ECO:0000313" key="6">
    <source>
        <dbReference type="Proteomes" id="UP000555407"/>
    </source>
</evidence>
<dbReference type="SMART" id="SM00421">
    <property type="entry name" value="HTH_LUXR"/>
    <property type="match status" value="1"/>
</dbReference>
<protein>
    <submittedName>
        <fullName evidence="5">DNA-binding CsgD family transcriptional regulator</fullName>
    </submittedName>
</protein>
<evidence type="ECO:0000256" key="1">
    <source>
        <dbReference type="ARBA" id="ARBA00023015"/>
    </source>
</evidence>
<reference evidence="5 6" key="1">
    <citation type="submission" date="2020-03" db="EMBL/GenBank/DDBJ databases">
        <title>Sequencing the genomes of 1000 actinobacteria strains.</title>
        <authorList>
            <person name="Klenk H.-P."/>
        </authorList>
    </citation>
    <scope>NUCLEOTIDE SEQUENCE [LARGE SCALE GENOMIC DNA]</scope>
    <source>
        <strain evidence="5 6">DSM 45490</strain>
    </source>
</reference>
<evidence type="ECO:0000256" key="2">
    <source>
        <dbReference type="ARBA" id="ARBA00023125"/>
    </source>
</evidence>
<gene>
    <name evidence="5" type="ORF">BJY22_006080</name>
</gene>
<organism evidence="5 6">
    <name type="scientific">Kribbella shirazensis</name>
    <dbReference type="NCBI Taxonomy" id="1105143"/>
    <lineage>
        <taxon>Bacteria</taxon>
        <taxon>Bacillati</taxon>
        <taxon>Actinomycetota</taxon>
        <taxon>Actinomycetes</taxon>
        <taxon>Propionibacteriales</taxon>
        <taxon>Kribbellaceae</taxon>
        <taxon>Kribbella</taxon>
    </lineage>
</organism>
<accession>A0A7X6A3X3</accession>
<keyword evidence="6" id="KW-1185">Reference proteome</keyword>